<name>A0A1X0RS19_RHIZD</name>
<proteinExistence type="predicted"/>
<reference evidence="1 2" key="1">
    <citation type="journal article" date="2016" name="Proc. Natl. Acad. Sci. U.S.A.">
        <title>Lipid metabolic changes in an early divergent fungus govern the establishment of a mutualistic symbiosis with endobacteria.</title>
        <authorList>
            <person name="Lastovetsky O.A."/>
            <person name="Gaspar M.L."/>
            <person name="Mondo S.J."/>
            <person name="LaButti K.M."/>
            <person name="Sandor L."/>
            <person name="Grigoriev I.V."/>
            <person name="Henry S.A."/>
            <person name="Pawlowska T.E."/>
        </authorList>
    </citation>
    <scope>NUCLEOTIDE SEQUENCE [LARGE SCALE GENOMIC DNA]</scope>
    <source>
        <strain evidence="1 2">ATCC 11559</strain>
    </source>
</reference>
<gene>
    <name evidence="1" type="ORF">BCV71DRAFT_238196</name>
</gene>
<evidence type="ECO:0000313" key="1">
    <source>
        <dbReference type="EMBL" id="ORE14711.1"/>
    </source>
</evidence>
<dbReference type="AlphaFoldDB" id="A0A1X0RS19"/>
<evidence type="ECO:0000313" key="2">
    <source>
        <dbReference type="Proteomes" id="UP000242381"/>
    </source>
</evidence>
<dbReference type="Proteomes" id="UP000242381">
    <property type="component" value="Unassembled WGS sequence"/>
</dbReference>
<dbReference type="EMBL" id="KV921457">
    <property type="protein sequence ID" value="ORE14711.1"/>
    <property type="molecule type" value="Genomic_DNA"/>
</dbReference>
<sequence>MKEWITSAPSSTSDSMVLFKSLLDLIIASTERNDSKIVFIFDHIVITQSIHNKLAIFIKGNTRGTANPKKYVCYSRSLQDALVFDGFYECLVLVLMVNGRPEECRHNSNQNL</sequence>
<accession>A0A1X0RS19</accession>
<organism evidence="1 2">
    <name type="scientific">Rhizopus microsporus</name>
    <dbReference type="NCBI Taxonomy" id="58291"/>
    <lineage>
        <taxon>Eukaryota</taxon>
        <taxon>Fungi</taxon>
        <taxon>Fungi incertae sedis</taxon>
        <taxon>Mucoromycota</taxon>
        <taxon>Mucoromycotina</taxon>
        <taxon>Mucoromycetes</taxon>
        <taxon>Mucorales</taxon>
        <taxon>Mucorineae</taxon>
        <taxon>Rhizopodaceae</taxon>
        <taxon>Rhizopus</taxon>
    </lineage>
</organism>
<protein>
    <submittedName>
        <fullName evidence="1">Uncharacterized protein</fullName>
    </submittedName>
</protein>